<dbReference type="PANTHER" id="PTHR24418">
    <property type="entry name" value="TYROSINE-PROTEIN KINASE"/>
    <property type="match status" value="1"/>
</dbReference>
<dbReference type="SMART" id="SM00219">
    <property type="entry name" value="TyrKc"/>
    <property type="match status" value="1"/>
</dbReference>
<dbReference type="EC" id="2.7.10.2" evidence="13"/>
<evidence type="ECO:0000256" key="11">
    <source>
        <dbReference type="PROSITE-ProRule" id="PRU00191"/>
    </source>
</evidence>
<dbReference type="CDD" id="cd09937">
    <property type="entry name" value="SH2_csk_like"/>
    <property type="match status" value="1"/>
</dbReference>
<keyword evidence="3" id="KW-0963">Cytoplasm</keyword>
<dbReference type="InterPro" id="IPR001245">
    <property type="entry name" value="Ser-Thr/Tyr_kinase_cat_dom"/>
</dbReference>
<dbReference type="Gene3D" id="1.10.510.10">
    <property type="entry name" value="Transferase(Phosphotransferase) domain 1"/>
    <property type="match status" value="1"/>
</dbReference>
<dbReference type="GO" id="GO:0030036">
    <property type="term" value="P:actin cytoskeleton organization"/>
    <property type="evidence" value="ECO:0007669"/>
    <property type="project" value="UniProtKB-ARBA"/>
</dbReference>
<evidence type="ECO:0000259" key="14">
    <source>
        <dbReference type="PROSITE" id="PS50001"/>
    </source>
</evidence>
<evidence type="ECO:0000256" key="12">
    <source>
        <dbReference type="PROSITE-ProRule" id="PRU10141"/>
    </source>
</evidence>
<dbReference type="PRINTS" id="PR00109">
    <property type="entry name" value="TYRKINASE"/>
</dbReference>
<dbReference type="PROSITE" id="PS50011">
    <property type="entry name" value="PROTEIN_KINASE_DOM"/>
    <property type="match status" value="1"/>
</dbReference>
<evidence type="ECO:0000256" key="2">
    <source>
        <dbReference type="ARBA" id="ARBA00022443"/>
    </source>
</evidence>
<dbReference type="InterPro" id="IPR000719">
    <property type="entry name" value="Prot_kinase_dom"/>
</dbReference>
<evidence type="ECO:0000259" key="15">
    <source>
        <dbReference type="PROSITE" id="PS50011"/>
    </source>
</evidence>
<dbReference type="InterPro" id="IPR008266">
    <property type="entry name" value="Tyr_kinase_AS"/>
</dbReference>
<evidence type="ECO:0000256" key="13">
    <source>
        <dbReference type="RuleBase" id="RU362096"/>
    </source>
</evidence>
<dbReference type="PROSITE" id="PS50001">
    <property type="entry name" value="SH2"/>
    <property type="match status" value="1"/>
</dbReference>
<dbReference type="PROSITE" id="PS00109">
    <property type="entry name" value="PROTEIN_KINASE_TYR"/>
    <property type="match status" value="1"/>
</dbReference>
<feature type="binding site" evidence="12">
    <location>
        <position position="347"/>
    </location>
    <ligand>
        <name>ATP</name>
        <dbReference type="ChEBI" id="CHEBI:30616"/>
    </ligand>
</feature>
<keyword evidence="4 13" id="KW-0808">Transferase</keyword>
<dbReference type="GO" id="GO:0005737">
    <property type="term" value="C:cytoplasm"/>
    <property type="evidence" value="ECO:0007669"/>
    <property type="project" value="UniProtKB-SubCell"/>
</dbReference>
<evidence type="ECO:0000256" key="4">
    <source>
        <dbReference type="ARBA" id="ARBA00022679"/>
    </source>
</evidence>
<evidence type="ECO:0000256" key="3">
    <source>
        <dbReference type="ARBA" id="ARBA00022490"/>
    </source>
</evidence>
<keyword evidence="16" id="KW-1185">Reference proteome</keyword>
<keyword evidence="9 13" id="KW-0829">Tyrosine-protein kinase</keyword>
<evidence type="ECO:0000256" key="5">
    <source>
        <dbReference type="ARBA" id="ARBA00022741"/>
    </source>
</evidence>
<dbReference type="GO" id="GO:0007424">
    <property type="term" value="P:open tracheal system development"/>
    <property type="evidence" value="ECO:0007669"/>
    <property type="project" value="UniProtKB-ARBA"/>
</dbReference>
<dbReference type="SUPFAM" id="SSF55550">
    <property type="entry name" value="SH2 domain"/>
    <property type="match status" value="1"/>
</dbReference>
<dbReference type="CTD" id="1445"/>
<dbReference type="InterPro" id="IPR050198">
    <property type="entry name" value="Non-receptor_tyrosine_kinases"/>
</dbReference>
<dbReference type="InterPro" id="IPR017441">
    <property type="entry name" value="Protein_kinase_ATP_BS"/>
</dbReference>
<dbReference type="SUPFAM" id="SSF56112">
    <property type="entry name" value="Protein kinase-like (PK-like)"/>
    <property type="match status" value="1"/>
</dbReference>
<dbReference type="Pfam" id="PF07714">
    <property type="entry name" value="PK_Tyr_Ser-Thr"/>
    <property type="match status" value="1"/>
</dbReference>
<dbReference type="GO" id="GO:0007435">
    <property type="term" value="P:salivary gland morphogenesis"/>
    <property type="evidence" value="ECO:0007669"/>
    <property type="project" value="UniProtKB-ARBA"/>
</dbReference>
<dbReference type="GeneID" id="107272181"/>
<dbReference type="RefSeq" id="XP_015604548.1">
    <property type="nucleotide sequence ID" value="XM_015749062.2"/>
</dbReference>
<evidence type="ECO:0000313" key="17">
    <source>
        <dbReference type="RefSeq" id="XP_015604548.1"/>
    </source>
</evidence>
<dbReference type="CDD" id="cd05039">
    <property type="entry name" value="PTKc_Csk_like"/>
    <property type="match status" value="1"/>
</dbReference>
<dbReference type="Pfam" id="PF00017">
    <property type="entry name" value="SH2"/>
    <property type="match status" value="1"/>
</dbReference>
<evidence type="ECO:0000256" key="9">
    <source>
        <dbReference type="ARBA" id="ARBA00023137"/>
    </source>
</evidence>
<dbReference type="PRINTS" id="PR00401">
    <property type="entry name" value="SH2DOMAIN"/>
</dbReference>
<keyword evidence="8 11" id="KW-0727">SH2 domain</keyword>
<dbReference type="Proteomes" id="UP000694920">
    <property type="component" value="Unplaced"/>
</dbReference>
<dbReference type="Gene3D" id="3.30.505.10">
    <property type="entry name" value="SH2 domain"/>
    <property type="match status" value="1"/>
</dbReference>
<reference evidence="17" key="1">
    <citation type="submission" date="2025-08" db="UniProtKB">
        <authorList>
            <consortium name="RefSeq"/>
        </authorList>
    </citation>
    <scope>IDENTIFICATION</scope>
</reference>
<dbReference type="AlphaFoldDB" id="A0AAJ7C9K7"/>
<proteinExistence type="inferred from homology"/>
<evidence type="ECO:0000256" key="8">
    <source>
        <dbReference type="ARBA" id="ARBA00022999"/>
    </source>
</evidence>
<comment type="similarity">
    <text evidence="13">Belongs to the protein kinase superfamily. Tyr protein kinase family.</text>
</comment>
<feature type="domain" description="SH2" evidence="14">
    <location>
        <begin position="204"/>
        <end position="293"/>
    </location>
</feature>
<keyword evidence="6 13" id="KW-0418">Kinase</keyword>
<organism evidence="16 17">
    <name type="scientific">Cephus cinctus</name>
    <name type="common">Wheat stem sawfly</name>
    <dbReference type="NCBI Taxonomy" id="211228"/>
    <lineage>
        <taxon>Eukaryota</taxon>
        <taxon>Metazoa</taxon>
        <taxon>Ecdysozoa</taxon>
        <taxon>Arthropoda</taxon>
        <taxon>Hexapoda</taxon>
        <taxon>Insecta</taxon>
        <taxon>Pterygota</taxon>
        <taxon>Neoptera</taxon>
        <taxon>Endopterygota</taxon>
        <taxon>Hymenoptera</taxon>
        <taxon>Cephoidea</taxon>
        <taxon>Cephidae</taxon>
        <taxon>Cephus</taxon>
    </lineage>
</organism>
<evidence type="ECO:0000256" key="7">
    <source>
        <dbReference type="ARBA" id="ARBA00022840"/>
    </source>
</evidence>
<dbReference type="GO" id="GO:0002009">
    <property type="term" value="P:morphogenesis of an epithelium"/>
    <property type="evidence" value="ECO:0007669"/>
    <property type="project" value="UniProtKB-ARBA"/>
</dbReference>
<dbReference type="KEGG" id="ccin:107272181"/>
<dbReference type="InterPro" id="IPR011009">
    <property type="entry name" value="Kinase-like_dom_sf"/>
</dbReference>
<evidence type="ECO:0000256" key="1">
    <source>
        <dbReference type="ARBA" id="ARBA00004496"/>
    </source>
</evidence>
<dbReference type="InterPro" id="IPR020635">
    <property type="entry name" value="Tyr_kinase_cat_dom"/>
</dbReference>
<evidence type="ECO:0000256" key="6">
    <source>
        <dbReference type="ARBA" id="ARBA00022777"/>
    </source>
</evidence>
<evidence type="ECO:0000256" key="10">
    <source>
        <dbReference type="ARBA" id="ARBA00051245"/>
    </source>
</evidence>
<keyword evidence="2" id="KW-0728">SH3 domain</keyword>
<name>A0AAJ7C9K7_CEPCN</name>
<dbReference type="GO" id="GO:0005524">
    <property type="term" value="F:ATP binding"/>
    <property type="evidence" value="ECO:0007669"/>
    <property type="project" value="UniProtKB-UniRule"/>
</dbReference>
<sequence length="577" mass="64825">MDMNPNDGSSHIQRIVIQVPLAYKDFFRCMLSNQVSSSPCYQSRTIDRSSSIKDDRTSCPRMSQNLQNSTLRLIQPTVTAAVMPTYHNAGGGYPNVSAATHQAKLDGNQNHHTIPSSVMSHSLIQNTSQPQHPISSNLTAPNVPSHPVSPTMTTHSNLTPHNVASHPNALSSPIILPTNATNSGNTPTSLVNPRHEVKLNAMPWFHGKISRETAERLLRPREDGLFLVRESTNFPGDYTLCVCYQGRVEHYRVKYKNNQLTIDDEEFFENLALLVEHYEQDADGLCTQLTKSLPKQGKQDFCVDPKAFVEAGWVIQTHELELRECIGKGEFGDVLLGVYRGERVAVKMLKDNSEAAQRFLAEASLMTSLIHDNLVKLLGLVFNNQHMYLVTEYMSKGSLVDYLRSRGRLHVSKKDQINFAFDTCAGMAYLESRHVVHRDLAARNVLVAEDNSAKVSDFGLARDENFTLDGGKLPIKWTAPEALKQNKFSNKSDMWSFGILLWEIYSFGRVPYPRIPLADVVKCVEKGYKMEPPDGCPPEVYDIMRQAWDLQPEKRPTFHEIKAKLGQLKAECTKNAN</sequence>
<dbReference type="FunFam" id="1.10.510.10:FF:000272">
    <property type="entry name" value="Tyrosine-protein kinase"/>
    <property type="match status" value="1"/>
</dbReference>
<gene>
    <name evidence="17" type="primary">LOC107272181</name>
</gene>
<comment type="catalytic activity">
    <reaction evidence="10 13">
        <text>L-tyrosyl-[protein] + ATP = O-phospho-L-tyrosyl-[protein] + ADP + H(+)</text>
        <dbReference type="Rhea" id="RHEA:10596"/>
        <dbReference type="Rhea" id="RHEA-COMP:10136"/>
        <dbReference type="Rhea" id="RHEA-COMP:20101"/>
        <dbReference type="ChEBI" id="CHEBI:15378"/>
        <dbReference type="ChEBI" id="CHEBI:30616"/>
        <dbReference type="ChEBI" id="CHEBI:46858"/>
        <dbReference type="ChEBI" id="CHEBI:61978"/>
        <dbReference type="ChEBI" id="CHEBI:456216"/>
        <dbReference type="EC" id="2.7.10.2"/>
    </reaction>
</comment>
<dbReference type="SMART" id="SM00252">
    <property type="entry name" value="SH2"/>
    <property type="match status" value="1"/>
</dbReference>
<evidence type="ECO:0000313" key="16">
    <source>
        <dbReference type="Proteomes" id="UP000694920"/>
    </source>
</evidence>
<feature type="domain" description="Protein kinase" evidence="15">
    <location>
        <begin position="320"/>
        <end position="568"/>
    </location>
</feature>
<dbReference type="GO" id="GO:0004715">
    <property type="term" value="F:non-membrane spanning protein tyrosine kinase activity"/>
    <property type="evidence" value="ECO:0007669"/>
    <property type="project" value="UniProtKB-EC"/>
</dbReference>
<dbReference type="InterPro" id="IPR036860">
    <property type="entry name" value="SH2_dom_sf"/>
</dbReference>
<dbReference type="FunFam" id="3.30.505.10:FF:000023">
    <property type="entry name" value="Tyrosine-protein kinase"/>
    <property type="match status" value="1"/>
</dbReference>
<accession>A0AAJ7C9K7</accession>
<dbReference type="PROSITE" id="PS00107">
    <property type="entry name" value="PROTEIN_KINASE_ATP"/>
    <property type="match status" value="1"/>
</dbReference>
<dbReference type="InterPro" id="IPR000980">
    <property type="entry name" value="SH2"/>
</dbReference>
<keyword evidence="5 12" id="KW-0547">Nucleotide-binding</keyword>
<dbReference type="InterPro" id="IPR035027">
    <property type="entry name" value="Csk-like_SH2"/>
</dbReference>
<protein>
    <recommendedName>
        <fullName evidence="13">Tyrosine-protein kinase</fullName>
        <ecNumber evidence="13">2.7.10.2</ecNumber>
    </recommendedName>
</protein>
<dbReference type="FunFam" id="3.30.200.20:FF:000053">
    <property type="entry name" value="Tyrosine-protein kinase"/>
    <property type="match status" value="1"/>
</dbReference>
<keyword evidence="7 12" id="KW-0067">ATP-binding</keyword>
<comment type="subcellular location">
    <subcellularLocation>
        <location evidence="1">Cytoplasm</location>
    </subcellularLocation>
</comment>